<dbReference type="STRING" id="337451.A0A3S3NQT1"/>
<dbReference type="PANTHER" id="PTHR45844:SF16">
    <property type="entry name" value="TRANSCRIPTION FACTOR BHLH30-LIKE"/>
    <property type="match status" value="1"/>
</dbReference>
<dbReference type="Pfam" id="PF00010">
    <property type="entry name" value="HLH"/>
    <property type="match status" value="1"/>
</dbReference>
<keyword evidence="7" id="KW-1185">Reference proteome</keyword>
<feature type="domain" description="BHLH" evidence="5">
    <location>
        <begin position="44"/>
        <end position="93"/>
    </location>
</feature>
<feature type="compositionally biased region" description="Gly residues" evidence="4">
    <location>
        <begin position="201"/>
        <end position="210"/>
    </location>
</feature>
<evidence type="ECO:0000256" key="4">
    <source>
        <dbReference type="SAM" id="MobiDB-lite"/>
    </source>
</evidence>
<evidence type="ECO:0000256" key="1">
    <source>
        <dbReference type="ARBA" id="ARBA00023015"/>
    </source>
</evidence>
<accession>A0A3S3NQT1</accession>
<evidence type="ECO:0000313" key="6">
    <source>
        <dbReference type="EMBL" id="RWR92501.1"/>
    </source>
</evidence>
<dbReference type="OrthoDB" id="690068at2759"/>
<evidence type="ECO:0000313" key="7">
    <source>
        <dbReference type="Proteomes" id="UP000283530"/>
    </source>
</evidence>
<evidence type="ECO:0000256" key="3">
    <source>
        <dbReference type="ARBA" id="ARBA00023163"/>
    </source>
</evidence>
<protein>
    <submittedName>
        <fullName evidence="6">Transcription factor bHLH30-like protein</fullName>
    </submittedName>
</protein>
<dbReference type="InterPro" id="IPR011598">
    <property type="entry name" value="bHLH_dom"/>
</dbReference>
<comment type="caution">
    <text evidence="6">The sequence shown here is derived from an EMBL/GenBank/DDBJ whole genome shotgun (WGS) entry which is preliminary data.</text>
</comment>
<evidence type="ECO:0000259" key="5">
    <source>
        <dbReference type="PROSITE" id="PS50888"/>
    </source>
</evidence>
<dbReference type="GO" id="GO:0003677">
    <property type="term" value="F:DNA binding"/>
    <property type="evidence" value="ECO:0007669"/>
    <property type="project" value="UniProtKB-KW"/>
</dbReference>
<dbReference type="InterPro" id="IPR045847">
    <property type="entry name" value="AIG1-like"/>
</dbReference>
<proteinExistence type="predicted"/>
<keyword evidence="2" id="KW-0238">DNA-binding</keyword>
<dbReference type="PROSITE" id="PS50888">
    <property type="entry name" value="BHLH"/>
    <property type="match status" value="1"/>
</dbReference>
<name>A0A3S3NQT1_9MAGN</name>
<dbReference type="SUPFAM" id="SSF47459">
    <property type="entry name" value="HLH, helix-loop-helix DNA-binding domain"/>
    <property type="match status" value="1"/>
</dbReference>
<keyword evidence="1" id="KW-0805">Transcription regulation</keyword>
<dbReference type="GO" id="GO:0003700">
    <property type="term" value="F:DNA-binding transcription factor activity"/>
    <property type="evidence" value="ECO:0007669"/>
    <property type="project" value="InterPro"/>
</dbReference>
<keyword evidence="3" id="KW-0804">Transcription</keyword>
<dbReference type="Proteomes" id="UP000283530">
    <property type="component" value="Unassembled WGS sequence"/>
</dbReference>
<feature type="region of interest" description="Disordered" evidence="4">
    <location>
        <begin position="198"/>
        <end position="219"/>
    </location>
</feature>
<dbReference type="EMBL" id="QPKB01000009">
    <property type="protein sequence ID" value="RWR92501.1"/>
    <property type="molecule type" value="Genomic_DNA"/>
</dbReference>
<organism evidence="6 7">
    <name type="scientific">Cinnamomum micranthum f. kanehirae</name>
    <dbReference type="NCBI Taxonomy" id="337451"/>
    <lineage>
        <taxon>Eukaryota</taxon>
        <taxon>Viridiplantae</taxon>
        <taxon>Streptophyta</taxon>
        <taxon>Embryophyta</taxon>
        <taxon>Tracheophyta</taxon>
        <taxon>Spermatophyta</taxon>
        <taxon>Magnoliopsida</taxon>
        <taxon>Magnoliidae</taxon>
        <taxon>Laurales</taxon>
        <taxon>Lauraceae</taxon>
        <taxon>Cinnamomum</taxon>
    </lineage>
</organism>
<reference evidence="6 7" key="1">
    <citation type="journal article" date="2019" name="Nat. Plants">
        <title>Stout camphor tree genome fills gaps in understanding of flowering plant genome evolution.</title>
        <authorList>
            <person name="Chaw S.M."/>
            <person name="Liu Y.C."/>
            <person name="Wu Y.W."/>
            <person name="Wang H.Y."/>
            <person name="Lin C.I."/>
            <person name="Wu C.S."/>
            <person name="Ke H.M."/>
            <person name="Chang L.Y."/>
            <person name="Hsu C.Y."/>
            <person name="Yang H.T."/>
            <person name="Sudianto E."/>
            <person name="Hsu M.H."/>
            <person name="Wu K.P."/>
            <person name="Wang L.N."/>
            <person name="Leebens-Mack J.H."/>
            <person name="Tsai I.J."/>
        </authorList>
    </citation>
    <scope>NUCLEOTIDE SEQUENCE [LARGE SCALE GENOMIC DNA]</scope>
    <source>
        <strain evidence="7">cv. Chaw 1501</strain>
        <tissue evidence="6">Young leaves</tissue>
    </source>
</reference>
<dbReference type="GO" id="GO:0046983">
    <property type="term" value="F:protein dimerization activity"/>
    <property type="evidence" value="ECO:0007669"/>
    <property type="project" value="InterPro"/>
</dbReference>
<evidence type="ECO:0000256" key="2">
    <source>
        <dbReference type="ARBA" id="ARBA00023125"/>
    </source>
</evidence>
<dbReference type="Gene3D" id="4.10.280.10">
    <property type="entry name" value="Helix-loop-helix DNA-binding domain"/>
    <property type="match status" value="1"/>
</dbReference>
<sequence>MLPFQGYYGFGREQGLLQGLGLVEMDGEDSNLKSRSAAEMKQVAACKSHSEAERRRRERINGHLATLRSLLPNTTKTDKASLLAEVVHHVRELKRHAADMTISDPTSGGGIWPFPGETDEVTLDQDRQSSLIKASVCCDDRPELLSDLNVAIRSLRLRAVKAEMATLGGRTKSVFLIEGGGGEEDLSSIRRALKAVIEKPAGGGGGGGGSSSASGSMVPENKRLRFSRQLNLHHGFQ</sequence>
<dbReference type="AlphaFoldDB" id="A0A3S3NQT1"/>
<gene>
    <name evidence="6" type="ORF">CKAN_02171400</name>
</gene>
<dbReference type="SMART" id="SM00353">
    <property type="entry name" value="HLH"/>
    <property type="match status" value="1"/>
</dbReference>
<dbReference type="PANTHER" id="PTHR45844">
    <property type="entry name" value="TRANSCRIPTION FACTOR BHLH30"/>
    <property type="match status" value="1"/>
</dbReference>
<dbReference type="InterPro" id="IPR036638">
    <property type="entry name" value="HLH_DNA-bd_sf"/>
</dbReference>